<dbReference type="PANTHER" id="PTHR43792">
    <property type="entry name" value="GNAT FAMILY, PUTATIVE (AFU_ORTHOLOGUE AFUA_3G00765)-RELATED-RELATED"/>
    <property type="match status" value="1"/>
</dbReference>
<dbReference type="Pfam" id="PF13302">
    <property type="entry name" value="Acetyltransf_3"/>
    <property type="match status" value="1"/>
</dbReference>
<accession>A0A126Y439</accession>
<name>A0A126Y439_9ACTN</name>
<dbReference type="Proteomes" id="UP001051844">
    <property type="component" value="Unassembled WGS sequence"/>
</dbReference>
<dbReference type="InterPro" id="IPR051531">
    <property type="entry name" value="N-acetyltransferase"/>
</dbReference>
<dbReference type="KEGG" id="salb:XNR_3091"/>
<dbReference type="EMBL" id="PKLL01000019">
    <property type="protein sequence ID" value="RZE21834.1"/>
    <property type="molecule type" value="Genomic_DNA"/>
</dbReference>
<dbReference type="GO" id="GO:0016747">
    <property type="term" value="F:acyltransferase activity, transferring groups other than amino-acyl groups"/>
    <property type="evidence" value="ECO:0007669"/>
    <property type="project" value="InterPro"/>
</dbReference>
<accession>A0A0X3WVB2</accession>
<reference evidence="2" key="2">
    <citation type="submission" date="2022-09" db="EMBL/GenBank/DDBJ databases">
        <title>Whole genome shotgun sequence of Streptomyces albidoflavus NBRC 12854.</title>
        <authorList>
            <person name="Komaki H."/>
            <person name="Tamura T."/>
        </authorList>
    </citation>
    <scope>NUCLEOTIDE SEQUENCE</scope>
    <source>
        <strain evidence="2">NBRC 12854</strain>
    </source>
</reference>
<dbReference type="SUPFAM" id="SSF55729">
    <property type="entry name" value="Acyl-CoA N-acyltransferases (Nat)"/>
    <property type="match status" value="1"/>
</dbReference>
<dbReference type="EMBL" id="BNDZ01000005">
    <property type="protein sequence ID" value="GHI47225.1"/>
    <property type="molecule type" value="Genomic_DNA"/>
</dbReference>
<accession>A0A2M9SIQ5</accession>
<proteinExistence type="predicted"/>
<dbReference type="InterPro" id="IPR016181">
    <property type="entry name" value="Acyl_CoA_acyltransferase"/>
</dbReference>
<evidence type="ECO:0000313" key="3">
    <source>
        <dbReference type="EMBL" id="RZE21834.1"/>
    </source>
</evidence>
<dbReference type="InterPro" id="IPR000182">
    <property type="entry name" value="GNAT_dom"/>
</dbReference>
<dbReference type="AlphaFoldDB" id="A0A126Y439"/>
<dbReference type="Proteomes" id="UP000292693">
    <property type="component" value="Unassembled WGS sequence"/>
</dbReference>
<evidence type="ECO:0000313" key="7">
    <source>
        <dbReference type="Proteomes" id="UP001051844"/>
    </source>
</evidence>
<dbReference type="GeneID" id="97268846"/>
<sequence>MRVEMPIRTERLVLRPLRAEDADALHAYHRREDVARYLYRPPLDREGCAKLIARSIDSPEWGTTGADLGLAVCLRGQVIGETGLRLRSALAAQAEIGWVFAPEYAGHGYATEAARAVLAAAFGPLKVHRVYARLDADNKPSWRVCERLGMRREAYLVDSDVNPATGTWGSEYVYAMLAREFAG</sequence>
<evidence type="ECO:0000259" key="1">
    <source>
        <dbReference type="PROSITE" id="PS51186"/>
    </source>
</evidence>
<gene>
    <name evidence="4" type="ORF">C0Q91_16375</name>
    <name evidence="3" type="ORF">C0Q92_16355</name>
    <name evidence="2" type="ORF">ScoT_33990</name>
</gene>
<keyword evidence="3" id="KW-0808">Transferase</keyword>
<protein>
    <submittedName>
        <fullName evidence="2 3">Acetyltransferase</fullName>
    </submittedName>
</protein>
<organism evidence="2 7">
    <name type="scientific">Streptomyces albidoflavus</name>
    <dbReference type="NCBI Taxonomy" id="1886"/>
    <lineage>
        <taxon>Bacteria</taxon>
        <taxon>Bacillati</taxon>
        <taxon>Actinomycetota</taxon>
        <taxon>Actinomycetes</taxon>
        <taxon>Kitasatosporales</taxon>
        <taxon>Streptomycetaceae</taxon>
        <taxon>Streptomyces</taxon>
        <taxon>Streptomyces albidoflavus group</taxon>
    </lineage>
</organism>
<dbReference type="PROSITE" id="PS51186">
    <property type="entry name" value="GNAT"/>
    <property type="match status" value="1"/>
</dbReference>
<dbReference type="PANTHER" id="PTHR43792:SF1">
    <property type="entry name" value="N-ACETYLTRANSFERASE DOMAIN-CONTAINING PROTEIN"/>
    <property type="match status" value="1"/>
</dbReference>
<evidence type="ECO:0000313" key="2">
    <source>
        <dbReference type="EMBL" id="GHI47225.1"/>
    </source>
</evidence>
<evidence type="ECO:0000313" key="4">
    <source>
        <dbReference type="EMBL" id="RZE38429.1"/>
    </source>
</evidence>
<dbReference type="RefSeq" id="WP_008414096.1">
    <property type="nucleotide sequence ID" value="NC_020990.1"/>
</dbReference>
<comment type="caution">
    <text evidence="2">The sequence shown here is derived from an EMBL/GenBank/DDBJ whole genome shotgun (WGS) entry which is preliminary data.</text>
</comment>
<feature type="domain" description="N-acetyltransferase" evidence="1">
    <location>
        <begin position="12"/>
        <end position="179"/>
    </location>
</feature>
<reference evidence="5 6" key="1">
    <citation type="submission" date="2017-12" db="EMBL/GenBank/DDBJ databases">
        <title>Population genomics insights into the ecological differentiation and adaptive evolution in streptomycetes.</title>
        <authorList>
            <person name="Li Y."/>
            <person name="Huang Y."/>
        </authorList>
    </citation>
    <scope>NUCLEOTIDE SEQUENCE [LARGE SCALE GENOMIC DNA]</scope>
    <source>
        <strain evidence="4 5">FXJ.2339</strain>
        <strain evidence="3 6">NBRC 100770</strain>
    </source>
</reference>
<dbReference type="Gene3D" id="3.40.630.30">
    <property type="match status" value="1"/>
</dbReference>
<evidence type="ECO:0000313" key="6">
    <source>
        <dbReference type="Proteomes" id="UP000292693"/>
    </source>
</evidence>
<dbReference type="EMBL" id="PKLK01000019">
    <property type="protein sequence ID" value="RZE38429.1"/>
    <property type="molecule type" value="Genomic_DNA"/>
</dbReference>
<evidence type="ECO:0000313" key="5">
    <source>
        <dbReference type="Proteomes" id="UP000292095"/>
    </source>
</evidence>
<dbReference type="Proteomes" id="UP000292095">
    <property type="component" value="Unassembled WGS sequence"/>
</dbReference>